<dbReference type="Proteomes" id="UP001500689">
    <property type="component" value="Unassembled WGS sequence"/>
</dbReference>
<evidence type="ECO:0000259" key="6">
    <source>
        <dbReference type="PROSITE" id="PS50850"/>
    </source>
</evidence>
<evidence type="ECO:0000256" key="1">
    <source>
        <dbReference type="ARBA" id="ARBA00004651"/>
    </source>
</evidence>
<feature type="transmembrane region" description="Helical" evidence="5">
    <location>
        <begin position="26"/>
        <end position="52"/>
    </location>
</feature>
<dbReference type="RefSeq" id="WP_344855846.1">
    <property type="nucleotide sequence ID" value="NZ_BAAAZN010000002.1"/>
</dbReference>
<dbReference type="InterPro" id="IPR020846">
    <property type="entry name" value="MFS_dom"/>
</dbReference>
<dbReference type="Pfam" id="PF07690">
    <property type="entry name" value="MFS_1"/>
    <property type="match status" value="1"/>
</dbReference>
<dbReference type="PROSITE" id="PS50850">
    <property type="entry name" value="MFS"/>
    <property type="match status" value="1"/>
</dbReference>
<keyword evidence="2 5" id="KW-0812">Transmembrane</keyword>
<feature type="transmembrane region" description="Helical" evidence="5">
    <location>
        <begin position="119"/>
        <end position="142"/>
    </location>
</feature>
<comment type="subcellular location">
    <subcellularLocation>
        <location evidence="1">Cell membrane</location>
        <topology evidence="1">Multi-pass membrane protein</topology>
    </subcellularLocation>
</comment>
<evidence type="ECO:0000256" key="3">
    <source>
        <dbReference type="ARBA" id="ARBA00022989"/>
    </source>
</evidence>
<feature type="domain" description="Major facilitator superfamily (MFS) profile" evidence="6">
    <location>
        <begin position="230"/>
        <end position="414"/>
    </location>
</feature>
<keyword evidence="3 5" id="KW-1133">Transmembrane helix</keyword>
<feature type="transmembrane region" description="Helical" evidence="5">
    <location>
        <begin position="302"/>
        <end position="321"/>
    </location>
</feature>
<evidence type="ECO:0000313" key="8">
    <source>
        <dbReference type="Proteomes" id="UP001500689"/>
    </source>
</evidence>
<feature type="transmembrane region" description="Helical" evidence="5">
    <location>
        <begin position="268"/>
        <end position="290"/>
    </location>
</feature>
<accession>A0ABP6V8F5</accession>
<feature type="transmembrane region" description="Helical" evidence="5">
    <location>
        <begin position="389"/>
        <end position="410"/>
    </location>
</feature>
<evidence type="ECO:0000256" key="4">
    <source>
        <dbReference type="ARBA" id="ARBA00023136"/>
    </source>
</evidence>
<name>A0ABP6V8F5_9PSEU</name>
<dbReference type="Gene3D" id="1.20.1250.20">
    <property type="entry name" value="MFS general substrate transporter like domains"/>
    <property type="match status" value="2"/>
</dbReference>
<feature type="transmembrane region" description="Helical" evidence="5">
    <location>
        <begin position="154"/>
        <end position="177"/>
    </location>
</feature>
<evidence type="ECO:0000256" key="2">
    <source>
        <dbReference type="ARBA" id="ARBA00022692"/>
    </source>
</evidence>
<reference evidence="8" key="1">
    <citation type="journal article" date="2019" name="Int. J. Syst. Evol. Microbiol.">
        <title>The Global Catalogue of Microorganisms (GCM) 10K type strain sequencing project: providing services to taxonomists for standard genome sequencing and annotation.</title>
        <authorList>
            <consortium name="The Broad Institute Genomics Platform"/>
            <consortium name="The Broad Institute Genome Sequencing Center for Infectious Disease"/>
            <person name="Wu L."/>
            <person name="Ma J."/>
        </authorList>
    </citation>
    <scope>NUCLEOTIDE SEQUENCE [LARGE SCALE GENOMIC DNA]</scope>
    <source>
        <strain evidence="8">JCM 16898</strain>
    </source>
</reference>
<keyword evidence="4 5" id="KW-0472">Membrane</keyword>
<gene>
    <name evidence="7" type="ORF">GCM10022222_10400</name>
</gene>
<feature type="transmembrane region" description="Helical" evidence="5">
    <location>
        <begin position="223"/>
        <end position="248"/>
    </location>
</feature>
<organism evidence="7 8">
    <name type="scientific">Amycolatopsis ultiminotia</name>
    <dbReference type="NCBI Taxonomy" id="543629"/>
    <lineage>
        <taxon>Bacteria</taxon>
        <taxon>Bacillati</taxon>
        <taxon>Actinomycetota</taxon>
        <taxon>Actinomycetes</taxon>
        <taxon>Pseudonocardiales</taxon>
        <taxon>Pseudonocardiaceae</taxon>
        <taxon>Amycolatopsis</taxon>
    </lineage>
</organism>
<dbReference type="EMBL" id="BAAAZN010000002">
    <property type="protein sequence ID" value="GAA3529356.1"/>
    <property type="molecule type" value="Genomic_DNA"/>
</dbReference>
<feature type="transmembrane region" description="Helical" evidence="5">
    <location>
        <begin position="183"/>
        <end position="202"/>
    </location>
</feature>
<proteinExistence type="predicted"/>
<dbReference type="PANTHER" id="PTHR23528">
    <property type="match status" value="1"/>
</dbReference>
<dbReference type="InterPro" id="IPR036259">
    <property type="entry name" value="MFS_trans_sf"/>
</dbReference>
<dbReference type="InterPro" id="IPR011701">
    <property type="entry name" value="MFS"/>
</dbReference>
<evidence type="ECO:0000313" key="7">
    <source>
        <dbReference type="EMBL" id="GAA3529356.1"/>
    </source>
</evidence>
<keyword evidence="8" id="KW-1185">Reference proteome</keyword>
<sequence>MIDARPGPGTGTGTGTGFKLGRLGPFLLLGQLAWALPGTASSTLLAALLATAAPGHKIGIFTAYAVAGALTSAIGTVLGGLLSDRTRSRWGRRSPWLLGSAGLAALALTAAGLAGNLVLTGFCYAVFQLGIGVWVAALSALIPDHVPAGAVGRASSFSGFGFLLGQTVGGVLAGALVTTPARGLIVVPWVMVVLALVVAFAVPGRDNRGEPRPGGRRCTLRDLLPAGSSAFWLAFAGRFLFILAILMISTFQLYLLTDYLGLPTAEAGHLVGIGTLLVGVLSAGSVIAGGIVSDRSGRVKPVVAGAPVLLAVGLVPLLIAPGVTTDLLFFGVAGLALGAYLAVDQALMVAVLPDTGTAARDLGVLSIGSTLPGVVAPIAGGALAGAVGYLAIFLVALVLTVAAAAVVFGIRSVR</sequence>
<feature type="transmembrane region" description="Helical" evidence="5">
    <location>
        <begin position="94"/>
        <end position="113"/>
    </location>
</feature>
<comment type="caution">
    <text evidence="7">The sequence shown here is derived from an EMBL/GenBank/DDBJ whole genome shotgun (WGS) entry which is preliminary data.</text>
</comment>
<feature type="transmembrane region" description="Helical" evidence="5">
    <location>
        <begin position="58"/>
        <end position="82"/>
    </location>
</feature>
<dbReference type="SUPFAM" id="SSF103473">
    <property type="entry name" value="MFS general substrate transporter"/>
    <property type="match status" value="1"/>
</dbReference>
<dbReference type="PANTHER" id="PTHR23528:SF1">
    <property type="entry name" value="MAJOR FACILITATOR SUPERFAMILY (MFS) PROFILE DOMAIN-CONTAINING PROTEIN"/>
    <property type="match status" value="1"/>
</dbReference>
<feature type="transmembrane region" description="Helical" evidence="5">
    <location>
        <begin position="364"/>
        <end position="383"/>
    </location>
</feature>
<protein>
    <submittedName>
        <fullName evidence="7">MFS transporter</fullName>
    </submittedName>
</protein>
<feature type="transmembrane region" description="Helical" evidence="5">
    <location>
        <begin position="327"/>
        <end position="352"/>
    </location>
</feature>
<evidence type="ECO:0000256" key="5">
    <source>
        <dbReference type="SAM" id="Phobius"/>
    </source>
</evidence>